<feature type="region of interest" description="Disordered" evidence="1">
    <location>
        <begin position="350"/>
        <end position="395"/>
    </location>
</feature>
<name>A0A3E2GRC0_SCYLI</name>
<evidence type="ECO:0000313" key="2">
    <source>
        <dbReference type="EMBL" id="RFU23684.1"/>
    </source>
</evidence>
<organism evidence="2 3">
    <name type="scientific">Scytalidium lignicola</name>
    <name type="common">Hyphomycete</name>
    <dbReference type="NCBI Taxonomy" id="5539"/>
    <lineage>
        <taxon>Eukaryota</taxon>
        <taxon>Fungi</taxon>
        <taxon>Dikarya</taxon>
        <taxon>Ascomycota</taxon>
        <taxon>Pezizomycotina</taxon>
        <taxon>Leotiomycetes</taxon>
        <taxon>Leotiomycetes incertae sedis</taxon>
        <taxon>Scytalidium</taxon>
    </lineage>
</organism>
<gene>
    <name evidence="2" type="ORF">B7463_g12654</name>
</gene>
<proteinExistence type="predicted"/>
<dbReference type="Proteomes" id="UP000258309">
    <property type="component" value="Unassembled WGS sequence"/>
</dbReference>
<evidence type="ECO:0008006" key="4">
    <source>
        <dbReference type="Google" id="ProtNLM"/>
    </source>
</evidence>
<dbReference type="PANTHER" id="PTHR36847">
    <property type="entry name" value="AMIDOLIGASE ENZYME"/>
    <property type="match status" value="1"/>
</dbReference>
<dbReference type="InterPro" id="IPR022025">
    <property type="entry name" value="Amidoligase_2"/>
</dbReference>
<evidence type="ECO:0000313" key="3">
    <source>
        <dbReference type="Proteomes" id="UP000258309"/>
    </source>
</evidence>
<reference evidence="2 3" key="1">
    <citation type="submission" date="2018-05" db="EMBL/GenBank/DDBJ databases">
        <title>Draft genome sequence of Scytalidium lignicola DSM 105466, a ubiquitous saprotrophic fungus.</title>
        <authorList>
            <person name="Buettner E."/>
            <person name="Gebauer A.M."/>
            <person name="Hofrichter M."/>
            <person name="Liers C."/>
            <person name="Kellner H."/>
        </authorList>
    </citation>
    <scope>NUCLEOTIDE SEQUENCE [LARGE SCALE GENOMIC DNA]</scope>
    <source>
        <strain evidence="2 3">DSM 105466</strain>
    </source>
</reference>
<feature type="compositionally biased region" description="Basic and acidic residues" evidence="1">
    <location>
        <begin position="38"/>
        <end position="51"/>
    </location>
</feature>
<feature type="non-terminal residue" evidence="2">
    <location>
        <position position="1"/>
    </location>
</feature>
<feature type="compositionally biased region" description="Acidic residues" evidence="1">
    <location>
        <begin position="520"/>
        <end position="530"/>
    </location>
</feature>
<feature type="compositionally biased region" description="Polar residues" evidence="1">
    <location>
        <begin position="72"/>
        <end position="88"/>
    </location>
</feature>
<dbReference type="OrthoDB" id="412402at2759"/>
<dbReference type="OMA" id="ITHICET"/>
<feature type="region of interest" description="Disordered" evidence="1">
    <location>
        <begin position="513"/>
        <end position="533"/>
    </location>
</feature>
<dbReference type="PANTHER" id="PTHR36847:SF1">
    <property type="entry name" value="AMIDOLIGASE ENZYME"/>
    <property type="match status" value="1"/>
</dbReference>
<feature type="region of interest" description="Disordered" evidence="1">
    <location>
        <begin position="19"/>
        <end position="88"/>
    </location>
</feature>
<feature type="compositionally biased region" description="Polar residues" evidence="1">
    <location>
        <begin position="20"/>
        <end position="37"/>
    </location>
</feature>
<comment type="caution">
    <text evidence="2">The sequence shown here is derived from an EMBL/GenBank/DDBJ whole genome shotgun (WGS) entry which is preliminary data.</text>
</comment>
<feature type="compositionally biased region" description="Low complexity" evidence="1">
    <location>
        <begin position="381"/>
        <end position="392"/>
    </location>
</feature>
<dbReference type="Pfam" id="PF12224">
    <property type="entry name" value="Amidoligase_2"/>
    <property type="match status" value="1"/>
</dbReference>
<feature type="non-terminal residue" evidence="2">
    <location>
        <position position="576"/>
    </location>
</feature>
<feature type="compositionally biased region" description="Basic and acidic residues" evidence="1">
    <location>
        <begin position="351"/>
        <end position="380"/>
    </location>
</feature>
<sequence>MSLNFQRVERSFPMLLSAGLNDSSAEPENNKSSQSNNKLEEANRQQGHIDRPSLLAPEVAQESEKQRGMWSRVQSLPETKQDDNFSSSIRSLLIEKEKRGAKKSNRTSPSVSQALQDILQTSRTTRTPQYPLTFGVEIEFCLAYLPENVPNPDPTEYRTVHFAVTDEVDVCEPKQKHNKPTRLHELRHAMAKHIGTTLVKAGFPAQPATWDQNNYAVWELATDSSIVCPNPLDHNYDVEEPKWEYMAWELRSPAYYFTPLALQSVERVCALLASTYMIHINETTGMHVHVGNRDKGFHLNTIRNLQAFFFAFEPQLLSAYPPHRVDAQYMRSSRRCARLIGEFCKVSSSSHLEKNKGGGGKDVHGDGIMRDEHGRQKDSSSDSASSSTSTSTYGPTPWQAVQILLAQTDRHEIISLGGMDDTDMVFSFRQLRVPETPKEWRWQGGNTSNGSQLGGAKQTIEFRGHDSTFDCEEIRNGIKTAVGIVEAMRCITPECLRELVSVSKYEVWQRTGVKGHAQEETEEEEEEDDANKEAKFGVPLAEGGFTLVDLLRYLGIYGPAKFYARRGVYRYLGIQL</sequence>
<dbReference type="EMBL" id="NCSJ02000655">
    <property type="protein sequence ID" value="RFU23684.1"/>
    <property type="molecule type" value="Genomic_DNA"/>
</dbReference>
<keyword evidence="3" id="KW-1185">Reference proteome</keyword>
<accession>A0A3E2GRC0</accession>
<dbReference type="AlphaFoldDB" id="A0A3E2GRC0"/>
<protein>
    <recommendedName>
        <fullName evidence="4">Amidoligase enzyme</fullName>
    </recommendedName>
</protein>
<evidence type="ECO:0000256" key="1">
    <source>
        <dbReference type="SAM" id="MobiDB-lite"/>
    </source>
</evidence>